<sequence>MLGCGLVAVALLVYSTALTPDP</sequence>
<proteinExistence type="predicted"/>
<name>A0A0E9PEZ0_ANGAN</name>
<organism evidence="1">
    <name type="scientific">Anguilla anguilla</name>
    <name type="common">European freshwater eel</name>
    <name type="synonym">Muraena anguilla</name>
    <dbReference type="NCBI Taxonomy" id="7936"/>
    <lineage>
        <taxon>Eukaryota</taxon>
        <taxon>Metazoa</taxon>
        <taxon>Chordata</taxon>
        <taxon>Craniata</taxon>
        <taxon>Vertebrata</taxon>
        <taxon>Euteleostomi</taxon>
        <taxon>Actinopterygii</taxon>
        <taxon>Neopterygii</taxon>
        <taxon>Teleostei</taxon>
        <taxon>Anguilliformes</taxon>
        <taxon>Anguillidae</taxon>
        <taxon>Anguilla</taxon>
    </lineage>
</organism>
<accession>A0A0E9PEZ0</accession>
<dbReference type="AlphaFoldDB" id="A0A0E9PEZ0"/>
<reference evidence="1" key="1">
    <citation type="submission" date="2014-11" db="EMBL/GenBank/DDBJ databases">
        <authorList>
            <person name="Amaro Gonzalez C."/>
        </authorList>
    </citation>
    <scope>NUCLEOTIDE SEQUENCE</scope>
</reference>
<dbReference type="EMBL" id="GBXM01105376">
    <property type="protein sequence ID" value="JAH03201.1"/>
    <property type="molecule type" value="Transcribed_RNA"/>
</dbReference>
<reference evidence="1" key="2">
    <citation type="journal article" date="2015" name="Fish Shellfish Immunol.">
        <title>Early steps in the European eel (Anguilla anguilla)-Vibrio vulnificus interaction in the gills: Role of the RtxA13 toxin.</title>
        <authorList>
            <person name="Callol A."/>
            <person name="Pajuelo D."/>
            <person name="Ebbesson L."/>
            <person name="Teles M."/>
            <person name="MacKenzie S."/>
            <person name="Amaro C."/>
        </authorList>
    </citation>
    <scope>NUCLEOTIDE SEQUENCE</scope>
</reference>
<protein>
    <submittedName>
        <fullName evidence="1">Uncharacterized protein</fullName>
    </submittedName>
</protein>
<evidence type="ECO:0000313" key="1">
    <source>
        <dbReference type="EMBL" id="JAH03201.1"/>
    </source>
</evidence>